<dbReference type="GO" id="GO:0042026">
    <property type="term" value="P:protein refolding"/>
    <property type="evidence" value="ECO:0007669"/>
    <property type="project" value="TreeGrafter"/>
</dbReference>
<organism evidence="3 4">
    <name type="scientific">Ancrocorticia populi</name>
    <dbReference type="NCBI Taxonomy" id="2175228"/>
    <lineage>
        <taxon>Bacteria</taxon>
        <taxon>Bacillati</taxon>
        <taxon>Actinomycetota</taxon>
        <taxon>Actinomycetes</taxon>
        <taxon>Actinomycetales</taxon>
        <taxon>Actinomycetaceae</taxon>
        <taxon>Ancrocorticia</taxon>
    </lineage>
</organism>
<dbReference type="PANTHER" id="PTHR43096:SF48">
    <property type="entry name" value="CHAPERONE PROTEIN DNAJ"/>
    <property type="match status" value="1"/>
</dbReference>
<dbReference type="Proteomes" id="UP000245283">
    <property type="component" value="Unassembled WGS sequence"/>
</dbReference>
<dbReference type="PROSITE" id="PS50076">
    <property type="entry name" value="DNAJ_2"/>
    <property type="match status" value="1"/>
</dbReference>
<dbReference type="EMBL" id="QETB01000004">
    <property type="protein sequence ID" value="PWF26142.1"/>
    <property type="molecule type" value="Genomic_DNA"/>
</dbReference>
<dbReference type="InterPro" id="IPR002939">
    <property type="entry name" value="DnaJ_C"/>
</dbReference>
<gene>
    <name evidence="3" type="ORF">DD236_08660</name>
</gene>
<name>A0A2V1K768_9ACTO</name>
<dbReference type="InterPro" id="IPR008971">
    <property type="entry name" value="HSP40/DnaJ_pept-bd"/>
</dbReference>
<dbReference type="CDD" id="cd06257">
    <property type="entry name" value="DnaJ"/>
    <property type="match status" value="1"/>
</dbReference>
<dbReference type="PROSITE" id="PS00636">
    <property type="entry name" value="DNAJ_1"/>
    <property type="match status" value="1"/>
</dbReference>
<protein>
    <submittedName>
        <fullName evidence="3">Molecular chaperone DnaJ</fullName>
    </submittedName>
</protein>
<proteinExistence type="predicted"/>
<comment type="caution">
    <text evidence="3">The sequence shown here is derived from an EMBL/GenBank/DDBJ whole genome shotgun (WGS) entry which is preliminary data.</text>
</comment>
<dbReference type="PRINTS" id="PR00625">
    <property type="entry name" value="JDOMAIN"/>
</dbReference>
<dbReference type="GO" id="GO:0005737">
    <property type="term" value="C:cytoplasm"/>
    <property type="evidence" value="ECO:0007669"/>
    <property type="project" value="TreeGrafter"/>
</dbReference>
<evidence type="ECO:0000256" key="1">
    <source>
        <dbReference type="ARBA" id="ARBA00023186"/>
    </source>
</evidence>
<dbReference type="InterPro" id="IPR001623">
    <property type="entry name" value="DnaJ_domain"/>
</dbReference>
<dbReference type="RefSeq" id="WP_109093969.1">
    <property type="nucleotide sequence ID" value="NZ_CAMELQ010000013.1"/>
</dbReference>
<dbReference type="PANTHER" id="PTHR43096">
    <property type="entry name" value="DNAJ HOMOLOG 1, MITOCHONDRIAL-RELATED"/>
    <property type="match status" value="1"/>
</dbReference>
<dbReference type="SMART" id="SM00271">
    <property type="entry name" value="DnaJ"/>
    <property type="match status" value="1"/>
</dbReference>
<dbReference type="FunFam" id="2.60.260.20:FF:000013">
    <property type="entry name" value="DnaJ subfamily B member 11"/>
    <property type="match status" value="1"/>
</dbReference>
<feature type="domain" description="J" evidence="2">
    <location>
        <begin position="12"/>
        <end position="77"/>
    </location>
</feature>
<dbReference type="SUPFAM" id="SSF46565">
    <property type="entry name" value="Chaperone J-domain"/>
    <property type="match status" value="1"/>
</dbReference>
<sequence length="333" mass="34749">MAGASQDWMEKDFYKALGVSKDASADEIKRAYRKLAKQYHPDRNPGDESAEDRFKEVGEAYQVLSNEEDRKQYDAIRALSGGGPRFAAGSGGPGGAGGAGFEDIFSMFGGGNGGNVRFSSSGGGAGGGFDDILSQMFGGGGGFGSSRRPQRGQDLATEVSIPLRDAVSGSTVKMTAADGRTVTARIPAGVSEGQKIRVSGKGGAGANGGPAGDIIVTIHVEKHPVYEVRGNDVYVDVPVSFGEAALGGTVEVPTLDGKNVSVKVPAGSSTDKLLRVKHRGLPKGKVARGDMYVRLKVMVPKKMSDEARKAAELFTAATRDADPRADFMKLARS</sequence>
<dbReference type="Pfam" id="PF00226">
    <property type="entry name" value="DnaJ"/>
    <property type="match status" value="1"/>
</dbReference>
<accession>A0A2V1K768</accession>
<dbReference type="SUPFAM" id="SSF49493">
    <property type="entry name" value="HSP40/DnaJ peptide-binding domain"/>
    <property type="match status" value="2"/>
</dbReference>
<dbReference type="Gene3D" id="1.10.287.110">
    <property type="entry name" value="DnaJ domain"/>
    <property type="match status" value="1"/>
</dbReference>
<dbReference type="GO" id="GO:0051082">
    <property type="term" value="F:unfolded protein binding"/>
    <property type="evidence" value="ECO:0007669"/>
    <property type="project" value="InterPro"/>
</dbReference>
<dbReference type="Gene3D" id="2.60.260.20">
    <property type="entry name" value="Urease metallochaperone UreE, N-terminal domain"/>
    <property type="match status" value="2"/>
</dbReference>
<evidence type="ECO:0000313" key="3">
    <source>
        <dbReference type="EMBL" id="PWF26142.1"/>
    </source>
</evidence>
<dbReference type="Pfam" id="PF01556">
    <property type="entry name" value="DnaJ_C"/>
    <property type="match status" value="1"/>
</dbReference>
<reference evidence="4" key="1">
    <citation type="submission" date="2018-05" db="EMBL/GenBank/DDBJ databases">
        <authorList>
            <person name="Li Y."/>
        </authorList>
    </citation>
    <scope>NUCLEOTIDE SEQUENCE [LARGE SCALE GENOMIC DNA]</scope>
    <source>
        <strain evidence="4">sk1b4</strain>
    </source>
</reference>
<dbReference type="AlphaFoldDB" id="A0A2V1K768"/>
<keyword evidence="1" id="KW-0143">Chaperone</keyword>
<evidence type="ECO:0000313" key="4">
    <source>
        <dbReference type="Proteomes" id="UP000245283"/>
    </source>
</evidence>
<dbReference type="OrthoDB" id="9779889at2"/>
<evidence type="ECO:0000259" key="2">
    <source>
        <dbReference type="PROSITE" id="PS50076"/>
    </source>
</evidence>
<keyword evidence="4" id="KW-1185">Reference proteome</keyword>
<dbReference type="InterPro" id="IPR018253">
    <property type="entry name" value="DnaJ_domain_CS"/>
</dbReference>
<dbReference type="CDD" id="cd10747">
    <property type="entry name" value="DnaJ_C"/>
    <property type="match status" value="1"/>
</dbReference>
<dbReference type="InterPro" id="IPR036869">
    <property type="entry name" value="J_dom_sf"/>
</dbReference>